<comment type="caution">
    <text evidence="2">The sequence shown here is derived from an EMBL/GenBank/DDBJ whole genome shotgun (WGS) entry which is preliminary data.</text>
</comment>
<organism evidence="2 3">
    <name type="scientific">Glomerella acutata</name>
    <name type="common">Colletotrichum acutatum</name>
    <dbReference type="NCBI Taxonomy" id="27357"/>
    <lineage>
        <taxon>Eukaryota</taxon>
        <taxon>Fungi</taxon>
        <taxon>Dikarya</taxon>
        <taxon>Ascomycota</taxon>
        <taxon>Pezizomycotina</taxon>
        <taxon>Sordariomycetes</taxon>
        <taxon>Hypocreomycetidae</taxon>
        <taxon>Glomerellales</taxon>
        <taxon>Glomerellaceae</taxon>
        <taxon>Colletotrichum</taxon>
        <taxon>Colletotrichum acutatum species complex</taxon>
    </lineage>
</organism>
<evidence type="ECO:0000313" key="2">
    <source>
        <dbReference type="EMBL" id="KAK1731090.1"/>
    </source>
</evidence>
<dbReference type="AlphaFoldDB" id="A0AAD8XP57"/>
<feature type="signal peptide" evidence="1">
    <location>
        <begin position="1"/>
        <end position="20"/>
    </location>
</feature>
<accession>A0AAD8XP57</accession>
<dbReference type="RefSeq" id="XP_060371145.1">
    <property type="nucleotide sequence ID" value="XM_060507011.1"/>
</dbReference>
<protein>
    <recommendedName>
        <fullName evidence="4">Secreted protein</fullName>
    </recommendedName>
</protein>
<sequence length="70" mass="7652">MSFFLTAALTLVAGEHWAGACLCRGKPHRPCARSSSLPGSGARRYCGRFKAVGYTKTLLALRLYSNEVFK</sequence>
<proteinExistence type="predicted"/>
<keyword evidence="3" id="KW-1185">Reference proteome</keyword>
<evidence type="ECO:0000313" key="3">
    <source>
        <dbReference type="Proteomes" id="UP001244207"/>
    </source>
</evidence>
<gene>
    <name evidence="2" type="ORF">BDZ83DRAFT_599893</name>
</gene>
<name>A0AAD8XP57_GLOAC</name>
<dbReference type="Proteomes" id="UP001244207">
    <property type="component" value="Unassembled WGS sequence"/>
</dbReference>
<evidence type="ECO:0000256" key="1">
    <source>
        <dbReference type="SAM" id="SignalP"/>
    </source>
</evidence>
<evidence type="ECO:0008006" key="4">
    <source>
        <dbReference type="Google" id="ProtNLM"/>
    </source>
</evidence>
<dbReference type="EMBL" id="JAHMHS010000004">
    <property type="protein sequence ID" value="KAK1731090.1"/>
    <property type="molecule type" value="Genomic_DNA"/>
</dbReference>
<dbReference type="GeneID" id="85390910"/>
<feature type="chain" id="PRO_5042057219" description="Secreted protein" evidence="1">
    <location>
        <begin position="21"/>
        <end position="70"/>
    </location>
</feature>
<keyword evidence="1" id="KW-0732">Signal</keyword>
<reference evidence="2" key="1">
    <citation type="submission" date="2021-12" db="EMBL/GenBank/DDBJ databases">
        <title>Comparative genomics, transcriptomics and evolutionary studies reveal genomic signatures of adaptation to plant cell wall in hemibiotrophic fungi.</title>
        <authorList>
            <consortium name="DOE Joint Genome Institute"/>
            <person name="Baroncelli R."/>
            <person name="Diaz J.F."/>
            <person name="Benocci T."/>
            <person name="Peng M."/>
            <person name="Battaglia E."/>
            <person name="Haridas S."/>
            <person name="Andreopoulos W."/>
            <person name="Labutti K."/>
            <person name="Pangilinan J."/>
            <person name="Floch G.L."/>
            <person name="Makela M.R."/>
            <person name="Henrissat B."/>
            <person name="Grigoriev I.V."/>
            <person name="Crouch J.A."/>
            <person name="De Vries R.P."/>
            <person name="Sukno S.A."/>
            <person name="Thon M.R."/>
        </authorList>
    </citation>
    <scope>NUCLEOTIDE SEQUENCE</scope>
    <source>
        <strain evidence="2">CBS 112980</strain>
    </source>
</reference>